<organism evidence="1 2">
    <name type="scientific">Estrella lausannensis</name>
    <dbReference type="NCBI Taxonomy" id="483423"/>
    <lineage>
        <taxon>Bacteria</taxon>
        <taxon>Pseudomonadati</taxon>
        <taxon>Chlamydiota</taxon>
        <taxon>Chlamydiia</taxon>
        <taxon>Parachlamydiales</taxon>
        <taxon>Candidatus Criblamydiaceae</taxon>
        <taxon>Estrella</taxon>
    </lineage>
</organism>
<reference evidence="2" key="1">
    <citation type="submission" date="2015-06" db="EMBL/GenBank/DDBJ databases">
        <authorList>
            <person name="Bertelli C."/>
        </authorList>
    </citation>
    <scope>NUCLEOTIDE SEQUENCE [LARGE SCALE GENOMIC DNA]</scope>
    <source>
        <strain evidence="2">CRIB-30</strain>
    </source>
</reference>
<protein>
    <submittedName>
        <fullName evidence="1">Uncharacterized protein</fullName>
    </submittedName>
</protein>
<proteinExistence type="predicted"/>
<name>A0A0H5DNT0_9BACT</name>
<gene>
    <name evidence="1" type="ORF">ELAC_0597</name>
</gene>
<accession>A0A0H5DNT0</accession>
<dbReference type="Proteomes" id="UP000220251">
    <property type="component" value="Unassembled WGS sequence"/>
</dbReference>
<sequence>MGKDRVCHKKRFCVLQTMLFFVLRQIVRSMAKHRLQQCLNIFTSLTKVQYLMQPAHMKKKIVSKYNFITIKRIE</sequence>
<dbReference type="AlphaFoldDB" id="A0A0H5DNT0"/>
<keyword evidence="2" id="KW-1185">Reference proteome</keyword>
<evidence type="ECO:0000313" key="1">
    <source>
        <dbReference type="EMBL" id="CRX37952.1"/>
    </source>
</evidence>
<evidence type="ECO:0000313" key="2">
    <source>
        <dbReference type="Proteomes" id="UP000220251"/>
    </source>
</evidence>
<dbReference type="EMBL" id="CWGJ01000010">
    <property type="protein sequence ID" value="CRX37952.1"/>
    <property type="molecule type" value="Genomic_DNA"/>
</dbReference>